<name>A0AAW0DCP8_9AGAR</name>
<dbReference type="Proteomes" id="UP001362999">
    <property type="component" value="Unassembled WGS sequence"/>
</dbReference>
<keyword evidence="3" id="KW-1185">Reference proteome</keyword>
<dbReference type="PANTHER" id="PTHR39398">
    <property type="entry name" value="YALI0F14311P"/>
    <property type="match status" value="1"/>
</dbReference>
<comment type="caution">
    <text evidence="2">The sequence shown here is derived from an EMBL/GenBank/DDBJ whole genome shotgun (WGS) entry which is preliminary data.</text>
</comment>
<protein>
    <submittedName>
        <fullName evidence="2">Pre-mrna-splicing factor cwc22</fullName>
    </submittedName>
</protein>
<reference evidence="2 3" key="1">
    <citation type="journal article" date="2024" name="J Genomics">
        <title>Draft genome sequencing and assembly of Favolaschia claudopus CIRM-BRFM 2984 isolated from oak limbs.</title>
        <authorList>
            <person name="Navarro D."/>
            <person name="Drula E."/>
            <person name="Chaduli D."/>
            <person name="Cazenave R."/>
            <person name="Ahrendt S."/>
            <person name="Wang J."/>
            <person name="Lipzen A."/>
            <person name="Daum C."/>
            <person name="Barry K."/>
            <person name="Grigoriev I.V."/>
            <person name="Favel A."/>
            <person name="Rosso M.N."/>
            <person name="Martin F."/>
        </authorList>
    </citation>
    <scope>NUCLEOTIDE SEQUENCE [LARGE SCALE GENOMIC DNA]</scope>
    <source>
        <strain evidence="2 3">CIRM-BRFM 2984</strain>
    </source>
</reference>
<sequence>MSTTLNISSRGGRTNNTRSRPGANSQSSAPRRKMELIASVSRSSGLQKDGDDLKNLDVQNEYWDYIAGKLNDLWENYPRRVPESETQTRQRIDVQENVLILFRKLREGIIASRRVDSFALEVYETSLFLAILFDSPRHIGPVIPALTTYFHLPSTQPYPTCAETILVCLLHYLVAAHPSQREFHASLASMPNAFFPGDSAARIWITSLAGCIRSRNYAKLGKLTQITALPGDDARPESDGPGRPLSRKALYHLVDSLRSKTREMTWIVMRAAYRELFCQVDSHWDTRSWLERSLGLSSKVPGGHSLALDEWLISERDRGHVREKEGLEGRWIVCKPR</sequence>
<accession>A0AAW0DCP8</accession>
<feature type="compositionally biased region" description="Polar residues" evidence="1">
    <location>
        <begin position="1"/>
        <end position="29"/>
    </location>
</feature>
<dbReference type="EMBL" id="JAWWNJ010000009">
    <property type="protein sequence ID" value="KAK7048653.1"/>
    <property type="molecule type" value="Genomic_DNA"/>
</dbReference>
<evidence type="ECO:0000313" key="2">
    <source>
        <dbReference type="EMBL" id="KAK7048653.1"/>
    </source>
</evidence>
<evidence type="ECO:0000256" key="1">
    <source>
        <dbReference type="SAM" id="MobiDB-lite"/>
    </source>
</evidence>
<evidence type="ECO:0000313" key="3">
    <source>
        <dbReference type="Proteomes" id="UP001362999"/>
    </source>
</evidence>
<dbReference type="PANTHER" id="PTHR39398:SF1">
    <property type="entry name" value="CSN8_PSMD8_EIF3K DOMAIN-CONTAINING PROTEIN"/>
    <property type="match status" value="1"/>
</dbReference>
<feature type="region of interest" description="Disordered" evidence="1">
    <location>
        <begin position="1"/>
        <end position="34"/>
    </location>
</feature>
<organism evidence="2 3">
    <name type="scientific">Favolaschia claudopus</name>
    <dbReference type="NCBI Taxonomy" id="2862362"/>
    <lineage>
        <taxon>Eukaryota</taxon>
        <taxon>Fungi</taxon>
        <taxon>Dikarya</taxon>
        <taxon>Basidiomycota</taxon>
        <taxon>Agaricomycotina</taxon>
        <taxon>Agaricomycetes</taxon>
        <taxon>Agaricomycetidae</taxon>
        <taxon>Agaricales</taxon>
        <taxon>Marasmiineae</taxon>
        <taxon>Mycenaceae</taxon>
        <taxon>Favolaschia</taxon>
    </lineage>
</organism>
<dbReference type="AlphaFoldDB" id="A0AAW0DCP8"/>
<gene>
    <name evidence="2" type="ORF">R3P38DRAFT_1873879</name>
</gene>
<proteinExistence type="predicted"/>